<dbReference type="GO" id="GO:0005576">
    <property type="term" value="C:extracellular region"/>
    <property type="evidence" value="ECO:0007669"/>
    <property type="project" value="InterPro"/>
</dbReference>
<protein>
    <submittedName>
        <fullName evidence="1">Uncharacterized protein</fullName>
    </submittedName>
</protein>
<dbReference type="AlphaFoldDB" id="A0A2T5C2Q0"/>
<proteinExistence type="predicted"/>
<name>A0A2T5C2Q0_9BACT</name>
<sequence length="100" mass="12032">MAKGIRFHYLHRDSGNYKKFGHRDFSNPNNLTVEEITQRIRQALIDTEFFYPEKVGIPKFLFHRYGDDFSWYEFESVEEIQTHYLHESIEGFIAKLLRDG</sequence>
<reference evidence="1 2" key="1">
    <citation type="submission" date="2018-04" db="EMBL/GenBank/DDBJ databases">
        <title>Genomic Encyclopedia of Archaeal and Bacterial Type Strains, Phase II (KMG-II): from individual species to whole genera.</title>
        <authorList>
            <person name="Goeker M."/>
        </authorList>
    </citation>
    <scope>NUCLEOTIDE SEQUENCE [LARGE SCALE GENOMIC DNA]</scope>
    <source>
        <strain evidence="1 2">DSM 28823</strain>
    </source>
</reference>
<evidence type="ECO:0000313" key="2">
    <source>
        <dbReference type="Proteomes" id="UP000243525"/>
    </source>
</evidence>
<keyword evidence="2" id="KW-1185">Reference proteome</keyword>
<gene>
    <name evidence="1" type="ORF">C8N47_106130</name>
</gene>
<evidence type="ECO:0000313" key="1">
    <source>
        <dbReference type="EMBL" id="PTN09030.1"/>
    </source>
</evidence>
<accession>A0A2T5C2Q0</accession>
<dbReference type="SUPFAM" id="SSF54334">
    <property type="entry name" value="Superantigen toxins, C-terminal domain"/>
    <property type="match status" value="1"/>
</dbReference>
<organism evidence="1 2">
    <name type="scientific">Mangrovibacterium marinum</name>
    <dbReference type="NCBI Taxonomy" id="1639118"/>
    <lineage>
        <taxon>Bacteria</taxon>
        <taxon>Pseudomonadati</taxon>
        <taxon>Bacteroidota</taxon>
        <taxon>Bacteroidia</taxon>
        <taxon>Marinilabiliales</taxon>
        <taxon>Prolixibacteraceae</taxon>
        <taxon>Mangrovibacterium</taxon>
    </lineage>
</organism>
<dbReference type="EMBL" id="QAAD01000006">
    <property type="protein sequence ID" value="PTN09030.1"/>
    <property type="molecule type" value="Genomic_DNA"/>
</dbReference>
<dbReference type="RefSeq" id="WP_107821944.1">
    <property type="nucleotide sequence ID" value="NZ_OY782574.1"/>
</dbReference>
<dbReference type="InterPro" id="IPR016091">
    <property type="entry name" value="SuperAg_toxin_C"/>
</dbReference>
<comment type="caution">
    <text evidence="1">The sequence shown here is derived from an EMBL/GenBank/DDBJ whole genome shotgun (WGS) entry which is preliminary data.</text>
</comment>
<dbReference type="OrthoDB" id="799013at2"/>
<dbReference type="Proteomes" id="UP000243525">
    <property type="component" value="Unassembled WGS sequence"/>
</dbReference>